<dbReference type="KEGG" id="nmus:H7A79_0148"/>
<dbReference type="Proteomes" id="UP000516412">
    <property type="component" value="Chromosome"/>
</dbReference>
<dbReference type="PANTHER" id="PTHR43788:SF6">
    <property type="entry name" value="DNA HELICASE B"/>
    <property type="match status" value="1"/>
</dbReference>
<keyword evidence="3" id="KW-0378">Hydrolase</keyword>
<dbReference type="CDD" id="cd18809">
    <property type="entry name" value="SF1_C_RecD"/>
    <property type="match status" value="1"/>
</dbReference>
<comment type="function">
    <text evidence="3">A helicase/nuclease that prepares dsDNA breaks (DSB) for recombinational DNA repair. Binds to DSBs and unwinds DNA via a highly rapid and processive ATP-dependent bidirectional helicase activity. Unwinds dsDNA until it encounters a Chi (crossover hotspot instigator) sequence from the 3' direction. Cuts ssDNA a few nucleotides 3' to the Chi site. The properties and activities of the enzyme are changed at Chi. The Chi-altered holoenzyme produces a long 3'-ssDNA overhang and facilitates RecA-binding to the ssDNA for homologous DNA recombination and repair. Holoenzyme degrades any linearized DNA that is unable to undergo homologous recombination. In the holoenzyme this subunit has ssDNA-dependent ATPase and 5'-3' helicase activity. When added to pre-assembled RecBC greatly stimulates nuclease activity and augments holoenzyme processivity. Negatively regulates the RecA-loading ability of RecBCD.</text>
</comment>
<dbReference type="GO" id="GO:0003677">
    <property type="term" value="F:DNA binding"/>
    <property type="evidence" value="ECO:0007669"/>
    <property type="project" value="UniProtKB-UniRule"/>
</dbReference>
<keyword evidence="3" id="KW-0540">Nuclease</keyword>
<dbReference type="Pfam" id="PF13538">
    <property type="entry name" value="UvrD_C_2"/>
    <property type="match status" value="1"/>
</dbReference>
<dbReference type="GO" id="GO:0017116">
    <property type="term" value="F:single-stranded DNA helicase activity"/>
    <property type="evidence" value="ECO:0007669"/>
    <property type="project" value="TreeGrafter"/>
</dbReference>
<dbReference type="GO" id="GO:0009338">
    <property type="term" value="C:exodeoxyribonuclease V complex"/>
    <property type="evidence" value="ECO:0007669"/>
    <property type="project" value="InterPro"/>
</dbReference>
<evidence type="ECO:0000256" key="2">
    <source>
        <dbReference type="ARBA" id="ARBA00022840"/>
    </source>
</evidence>
<dbReference type="GO" id="GO:0005524">
    <property type="term" value="F:ATP binding"/>
    <property type="evidence" value="ECO:0007669"/>
    <property type="project" value="UniProtKB-UniRule"/>
</dbReference>
<protein>
    <recommendedName>
        <fullName evidence="3">RecBCD enzyme subunit RecD</fullName>
        <ecNumber evidence="3">5.6.2.3</ecNumber>
    </recommendedName>
    <alternativeName>
        <fullName evidence="3">DNA 5'-3' helicase subunit RecD</fullName>
    </alternativeName>
    <alternativeName>
        <fullName evidence="3">Exonuclease V subunit RecD</fullName>
        <shortName evidence="3">ExoV subunit RecD</shortName>
    </alternativeName>
    <alternativeName>
        <fullName evidence="3">Helicase/nuclease RecBCD subunit RecD</fullName>
    </alternativeName>
</protein>
<name>A0A7H1MCA0_9NEIS</name>
<organism evidence="5 6">
    <name type="scientific">Neisseria musculi</name>
    <dbReference type="NCBI Taxonomy" id="1815583"/>
    <lineage>
        <taxon>Bacteria</taxon>
        <taxon>Pseudomonadati</taxon>
        <taxon>Pseudomonadota</taxon>
        <taxon>Betaproteobacteria</taxon>
        <taxon>Neisseriales</taxon>
        <taxon>Neisseriaceae</taxon>
        <taxon>Neisseria</taxon>
    </lineage>
</organism>
<dbReference type="SUPFAM" id="SSF52540">
    <property type="entry name" value="P-loop containing nucleoside triphosphate hydrolases"/>
    <property type="match status" value="1"/>
</dbReference>
<feature type="domain" description="UvrD-like helicase C-terminal" evidence="4">
    <location>
        <begin position="496"/>
        <end position="541"/>
    </location>
</feature>
<evidence type="ECO:0000256" key="1">
    <source>
        <dbReference type="ARBA" id="ARBA00022741"/>
    </source>
</evidence>
<keyword evidence="3" id="KW-0238">DNA-binding</keyword>
<comment type="catalytic activity">
    <reaction evidence="3">
        <text>ATP + H2O = ADP + phosphate + H(+)</text>
        <dbReference type="Rhea" id="RHEA:13065"/>
        <dbReference type="ChEBI" id="CHEBI:15377"/>
        <dbReference type="ChEBI" id="CHEBI:15378"/>
        <dbReference type="ChEBI" id="CHEBI:30616"/>
        <dbReference type="ChEBI" id="CHEBI:43474"/>
        <dbReference type="ChEBI" id="CHEBI:456216"/>
        <dbReference type="EC" id="5.6.2.3"/>
    </reaction>
</comment>
<dbReference type="NCBIfam" id="TIGR01447">
    <property type="entry name" value="recD"/>
    <property type="match status" value="1"/>
</dbReference>
<evidence type="ECO:0000313" key="6">
    <source>
        <dbReference type="Proteomes" id="UP000516412"/>
    </source>
</evidence>
<evidence type="ECO:0000256" key="3">
    <source>
        <dbReference type="HAMAP-Rule" id="MF_01487"/>
    </source>
</evidence>
<reference evidence="5" key="1">
    <citation type="submission" date="2024-06" db="EMBL/GenBank/DDBJ databases">
        <title>Complete Genome Sequence of mouse commensal type strain Neisseria musculi.</title>
        <authorList>
            <person name="Thapa E."/>
            <person name="Aluvathingal J."/>
            <person name="Nadendla S."/>
            <person name="Mehta A."/>
            <person name="Tettelin H."/>
            <person name="Weyand N.J."/>
        </authorList>
    </citation>
    <scope>NUCLEOTIDE SEQUENCE</scope>
    <source>
        <strain evidence="5">NW831</strain>
    </source>
</reference>
<keyword evidence="3" id="KW-0413">Isomerase</keyword>
<sequence>MYPFNDNGYTQAADAAVALLQRHAPAEAETAAPYVYQLFEALSDGHAFIWLNDADTAALQQIPGIAGSSDMPLVIVGRRLFLGRIWQLEHDLAREIVRLAAAETQPVDWMQAGQNLAQWFDGANSEGQRDAAALSLLQPFMLISGGPGTGKTTTVAKLLALLCSNAGTLPRIALAAPTGKAAAHMARALHRAVCDFKPPEPVCRHLLQLEGQTVHRLLKLHPPQMQPAFHSGQPLPLDVLVIDEASMLDLALMLQLLRAIPSGCRVILLGDENQLPSVGAGAVLAELAQETLLNTTTAQELSVILPQHGFKVGSNPPPLSANTSRLQFSHRFGSDSGIGCLAHAVIAGDAESAWAQFARFPAALGVCASGIKQQVEAFYEKQAAYWQAVASGDAGQAFRRHTDTVVLAARREDAAAFNEAYRRCLQRHGLARADAPWFAGQIVMVLRNDYTLDLFNGDIGLILPDHNRPDTLAAHFPAANGFRSVSLSRLPAHETAFAVTVHKSQGSEYGEVWLLPPAANGSPHGLSRALLYTAVTRARERFVFWGGRLAFQTACATQENRRSALREMINRETAKSRK</sequence>
<comment type="similarity">
    <text evidence="3">Belongs to the RecD family.</text>
</comment>
<keyword evidence="2 3" id="KW-0067">ATP-binding</keyword>
<keyword evidence="3" id="KW-0227">DNA damage</keyword>
<dbReference type="PANTHER" id="PTHR43788">
    <property type="entry name" value="DNA2/NAM7 HELICASE FAMILY MEMBER"/>
    <property type="match status" value="1"/>
</dbReference>
<keyword evidence="3" id="KW-0234">DNA repair</keyword>
<feature type="binding site" evidence="3">
    <location>
        <begin position="145"/>
        <end position="152"/>
    </location>
    <ligand>
        <name>ATP</name>
        <dbReference type="ChEBI" id="CHEBI:30616"/>
    </ligand>
</feature>
<dbReference type="InterPro" id="IPR050534">
    <property type="entry name" value="Coronavir_polyprotein_1ab"/>
</dbReference>
<keyword evidence="3" id="KW-0269">Exonuclease</keyword>
<dbReference type="HAMAP" id="MF_01487">
    <property type="entry name" value="RecD"/>
    <property type="match status" value="1"/>
</dbReference>
<accession>A0A7H1MCA0</accession>
<proteinExistence type="inferred from homology"/>
<dbReference type="InterPro" id="IPR027785">
    <property type="entry name" value="UvrD-like_helicase_C"/>
</dbReference>
<dbReference type="GO" id="GO:0008854">
    <property type="term" value="F:exodeoxyribonuclease V activity"/>
    <property type="evidence" value="ECO:0007669"/>
    <property type="project" value="InterPro"/>
</dbReference>
<evidence type="ECO:0000259" key="4">
    <source>
        <dbReference type="Pfam" id="PF13538"/>
    </source>
</evidence>
<keyword evidence="3" id="KW-0347">Helicase</keyword>
<dbReference type="Pfam" id="PF13245">
    <property type="entry name" value="AAA_19"/>
    <property type="match status" value="1"/>
</dbReference>
<comment type="miscellaneous">
    <text evidence="3">In the RecBCD complex, RecB has a slow 3'-5' helicase, an exonuclease activity and loads RecA onto ssDNA, RecD has a fast 5'-3' helicase activity, while RecC stimulates the ATPase and processivity of the RecB helicase and contributes to recognition of the Chi site.</text>
</comment>
<keyword evidence="1 3" id="KW-0547">Nucleotide-binding</keyword>
<dbReference type="RefSeq" id="WP_187000762.1">
    <property type="nucleotide sequence ID" value="NZ_CP060414.2"/>
</dbReference>
<dbReference type="AlphaFoldDB" id="A0A7H1MCA0"/>
<evidence type="ECO:0000313" key="5">
    <source>
        <dbReference type="EMBL" id="QNT59265.1"/>
    </source>
</evidence>
<dbReference type="GO" id="GO:0043139">
    <property type="term" value="F:5'-3' DNA helicase activity"/>
    <property type="evidence" value="ECO:0007669"/>
    <property type="project" value="UniProtKB-UniRule"/>
</dbReference>
<dbReference type="CDD" id="cd17933">
    <property type="entry name" value="DEXSc_RecD-like"/>
    <property type="match status" value="1"/>
</dbReference>
<dbReference type="GO" id="GO:0000724">
    <property type="term" value="P:double-strand break repair via homologous recombination"/>
    <property type="evidence" value="ECO:0007669"/>
    <property type="project" value="UniProtKB-UniRule"/>
</dbReference>
<dbReference type="InterPro" id="IPR006344">
    <property type="entry name" value="RecD"/>
</dbReference>
<dbReference type="Gene3D" id="3.40.50.300">
    <property type="entry name" value="P-loop containing nucleotide triphosphate hydrolases"/>
    <property type="match status" value="2"/>
</dbReference>
<dbReference type="EC" id="5.6.2.3" evidence="3"/>
<dbReference type="EMBL" id="CP060414">
    <property type="protein sequence ID" value="QNT59265.1"/>
    <property type="molecule type" value="Genomic_DNA"/>
</dbReference>
<keyword evidence="6" id="KW-1185">Reference proteome</keyword>
<gene>
    <name evidence="3 5" type="primary">recD</name>
    <name evidence="5" type="ORF">H7A79_0148</name>
</gene>
<dbReference type="InterPro" id="IPR027417">
    <property type="entry name" value="P-loop_NTPase"/>
</dbReference>
<comment type="subunit">
    <text evidence="3">Heterotrimer of RecB, RecC and RecD. All subunits contribute to DNA-binding.</text>
</comment>